<reference evidence="1 2" key="1">
    <citation type="submission" date="2023-12" db="EMBL/GenBank/DDBJ databases">
        <title>Whole-genome sequencing of halo(alkali)philic microorganisms from hypersaline lakes.</title>
        <authorList>
            <person name="Sorokin D.Y."/>
            <person name="Merkel A.Y."/>
            <person name="Messina E."/>
            <person name="Yakimov M."/>
        </authorList>
    </citation>
    <scope>NUCLEOTIDE SEQUENCE [LARGE SCALE GENOMIC DNA]</scope>
    <source>
        <strain evidence="1 2">AB-CW1</strain>
    </source>
</reference>
<dbReference type="AlphaFoldDB" id="A0AAP6MLI1"/>
<dbReference type="Gene3D" id="2.20.28.160">
    <property type="match status" value="1"/>
</dbReference>
<name>A0AAP6MLI1_9GAMM</name>
<accession>A0AAP6MLI1</accession>
<dbReference type="EMBL" id="JAYGII010000017">
    <property type="protein sequence ID" value="MEA5445950.1"/>
    <property type="molecule type" value="Genomic_DNA"/>
</dbReference>
<evidence type="ECO:0000313" key="1">
    <source>
        <dbReference type="EMBL" id="MEA5445950.1"/>
    </source>
</evidence>
<protein>
    <submittedName>
        <fullName evidence="1">Uncharacterized protein</fullName>
    </submittedName>
</protein>
<sequence length="76" mass="8713">MKRDDHRGNGHASDTFVMSCPKCRKPLMLSTRELEVGHELECIHCQHNLHLSTTTLPGQSGQFWTLVSTEENRNQH</sequence>
<proteinExistence type="predicted"/>
<evidence type="ECO:0000313" key="2">
    <source>
        <dbReference type="Proteomes" id="UP001302316"/>
    </source>
</evidence>
<organism evidence="1 2">
    <name type="scientific">Natronospira elongata</name>
    <dbReference type="NCBI Taxonomy" id="3110268"/>
    <lineage>
        <taxon>Bacteria</taxon>
        <taxon>Pseudomonadati</taxon>
        <taxon>Pseudomonadota</taxon>
        <taxon>Gammaproteobacteria</taxon>
        <taxon>Natronospirales</taxon>
        <taxon>Natronospiraceae</taxon>
        <taxon>Natronospira</taxon>
    </lineage>
</organism>
<dbReference type="RefSeq" id="WP_346051875.1">
    <property type="nucleotide sequence ID" value="NZ_JAYGII010000017.1"/>
</dbReference>
<keyword evidence="2" id="KW-1185">Reference proteome</keyword>
<comment type="caution">
    <text evidence="1">The sequence shown here is derived from an EMBL/GenBank/DDBJ whole genome shotgun (WGS) entry which is preliminary data.</text>
</comment>
<dbReference type="Proteomes" id="UP001302316">
    <property type="component" value="Unassembled WGS sequence"/>
</dbReference>
<gene>
    <name evidence="1" type="ORF">VCB98_08975</name>
</gene>